<reference evidence="3 4" key="1">
    <citation type="journal article" date="2015" name="Int. J. Syst. Evol. Microbiol.">
        <title>Gemmobacter intermedius sp. nov., isolated from a white stork (Ciconia ciconia).</title>
        <authorList>
            <person name="Kampfer P."/>
            <person name="Jerzak L."/>
            <person name="Wilharm G."/>
            <person name="Golke J."/>
            <person name="Busse H.J."/>
            <person name="Glaeser S.P."/>
        </authorList>
    </citation>
    <scope>NUCLEOTIDE SEQUENCE [LARGE SCALE GENOMIC DNA]</scope>
    <source>
        <strain evidence="3 4">119/4</strain>
    </source>
</reference>
<dbReference type="AlphaFoldDB" id="A0A444MCZ3"/>
<evidence type="ECO:0000313" key="4">
    <source>
        <dbReference type="Proteomes" id="UP000287168"/>
    </source>
</evidence>
<protein>
    <submittedName>
        <fullName evidence="3">Teicoplanin resistance protein VanZ</fullName>
    </submittedName>
</protein>
<dbReference type="EMBL" id="SBLC01000008">
    <property type="protein sequence ID" value="RWY42230.1"/>
    <property type="molecule type" value="Genomic_DNA"/>
</dbReference>
<sequence>MTHRMALLIALGVSAFLTLVIAVVTLAPVSGLPGMQVSDKIYHALAFGSLAFPVTVVRPRWWAATILVIAVYGGLIEVIQPFVGRSMELNDWFADIIGAAIGAGAGAVVGLLMGSRLGLRRA</sequence>
<proteinExistence type="predicted"/>
<accession>A0A444MCZ3</accession>
<dbReference type="InterPro" id="IPR006976">
    <property type="entry name" value="VanZ-like"/>
</dbReference>
<evidence type="ECO:0000259" key="2">
    <source>
        <dbReference type="Pfam" id="PF04892"/>
    </source>
</evidence>
<dbReference type="PANTHER" id="PTHR28008:SF1">
    <property type="entry name" value="DOMAIN PROTEIN, PUTATIVE (AFU_ORTHOLOGUE AFUA_3G10980)-RELATED"/>
    <property type="match status" value="1"/>
</dbReference>
<name>A0A444MCZ3_9RHOB</name>
<keyword evidence="4" id="KW-1185">Reference proteome</keyword>
<dbReference type="PANTHER" id="PTHR28008">
    <property type="entry name" value="DOMAIN PROTEIN, PUTATIVE (AFU_ORTHOLOGUE AFUA_3G10980)-RELATED"/>
    <property type="match status" value="1"/>
</dbReference>
<dbReference type="NCBIfam" id="NF037970">
    <property type="entry name" value="vanZ_1"/>
    <property type="match status" value="1"/>
</dbReference>
<gene>
    <name evidence="3" type="ORF">EP867_07565</name>
</gene>
<organism evidence="3 4">
    <name type="scientific">Falsigemmobacter intermedius</name>
    <dbReference type="NCBI Taxonomy" id="1553448"/>
    <lineage>
        <taxon>Bacteria</taxon>
        <taxon>Pseudomonadati</taxon>
        <taxon>Pseudomonadota</taxon>
        <taxon>Alphaproteobacteria</taxon>
        <taxon>Rhodobacterales</taxon>
        <taxon>Paracoccaceae</taxon>
        <taxon>Falsigemmobacter</taxon>
    </lineage>
</organism>
<keyword evidence="1" id="KW-1133">Transmembrane helix</keyword>
<feature type="transmembrane region" description="Helical" evidence="1">
    <location>
        <begin position="92"/>
        <end position="113"/>
    </location>
</feature>
<evidence type="ECO:0000256" key="1">
    <source>
        <dbReference type="SAM" id="Phobius"/>
    </source>
</evidence>
<feature type="transmembrane region" description="Helical" evidence="1">
    <location>
        <begin position="41"/>
        <end position="57"/>
    </location>
</feature>
<dbReference type="OrthoDB" id="582407at2"/>
<dbReference type="Pfam" id="PF04892">
    <property type="entry name" value="VanZ"/>
    <property type="match status" value="1"/>
</dbReference>
<evidence type="ECO:0000313" key="3">
    <source>
        <dbReference type="EMBL" id="RWY42230.1"/>
    </source>
</evidence>
<feature type="domain" description="VanZ-like" evidence="2">
    <location>
        <begin position="35"/>
        <end position="105"/>
    </location>
</feature>
<feature type="transmembrane region" description="Helical" evidence="1">
    <location>
        <begin position="62"/>
        <end position="80"/>
    </location>
</feature>
<dbReference type="Proteomes" id="UP000287168">
    <property type="component" value="Unassembled WGS sequence"/>
</dbReference>
<keyword evidence="1" id="KW-0472">Membrane</keyword>
<comment type="caution">
    <text evidence="3">The sequence shown here is derived from an EMBL/GenBank/DDBJ whole genome shotgun (WGS) entry which is preliminary data.</text>
</comment>
<keyword evidence="1" id="KW-0812">Transmembrane</keyword>